<evidence type="ECO:0000256" key="1">
    <source>
        <dbReference type="ARBA" id="ARBA00004141"/>
    </source>
</evidence>
<dbReference type="InterPro" id="IPR000537">
    <property type="entry name" value="UbiA_prenyltransferase"/>
</dbReference>
<evidence type="ECO:0000313" key="9">
    <source>
        <dbReference type="EMBL" id="KAJ8612232.1"/>
    </source>
</evidence>
<accession>A0AAD7UM04</accession>
<dbReference type="PANTHER" id="PTHR43009">
    <property type="entry name" value="HOMOGENTISATE SOLANESYLTRANSFERASE, CHLOROPLASTIC"/>
    <property type="match status" value="1"/>
</dbReference>
<evidence type="ECO:0000256" key="2">
    <source>
        <dbReference type="ARBA" id="ARBA00005985"/>
    </source>
</evidence>
<organism evidence="9 10">
    <name type="scientific">Chrysophaeum taylorii</name>
    <dbReference type="NCBI Taxonomy" id="2483200"/>
    <lineage>
        <taxon>Eukaryota</taxon>
        <taxon>Sar</taxon>
        <taxon>Stramenopiles</taxon>
        <taxon>Ochrophyta</taxon>
        <taxon>Pelagophyceae</taxon>
        <taxon>Pelagomonadales</taxon>
        <taxon>Pelagomonadaceae</taxon>
        <taxon>Chrysophaeum</taxon>
    </lineage>
</organism>
<keyword evidence="6 7" id="KW-0472">Membrane</keyword>
<evidence type="ECO:0000256" key="8">
    <source>
        <dbReference type="SAM" id="SignalP"/>
    </source>
</evidence>
<feature type="transmembrane region" description="Helical" evidence="7">
    <location>
        <begin position="313"/>
        <end position="333"/>
    </location>
</feature>
<feature type="transmembrane region" description="Helical" evidence="7">
    <location>
        <begin position="66"/>
        <end position="84"/>
    </location>
</feature>
<feature type="transmembrane region" description="Helical" evidence="7">
    <location>
        <begin position="192"/>
        <end position="211"/>
    </location>
</feature>
<dbReference type="NCBIfam" id="NF009525">
    <property type="entry name" value="PRK12887.1"/>
    <property type="match status" value="1"/>
</dbReference>
<dbReference type="Pfam" id="PF01040">
    <property type="entry name" value="UbiA"/>
    <property type="match status" value="1"/>
</dbReference>
<comment type="subcellular location">
    <subcellularLocation>
        <location evidence="1">Membrane</location>
        <topology evidence="1">Multi-pass membrane protein</topology>
    </subcellularLocation>
</comment>
<feature type="transmembrane region" description="Helical" evidence="7">
    <location>
        <begin position="339"/>
        <end position="362"/>
    </location>
</feature>
<dbReference type="EMBL" id="JAQMWT010000055">
    <property type="protein sequence ID" value="KAJ8612232.1"/>
    <property type="molecule type" value="Genomic_DNA"/>
</dbReference>
<keyword evidence="10" id="KW-1185">Reference proteome</keyword>
<reference evidence="9" key="1">
    <citation type="submission" date="2023-01" db="EMBL/GenBank/DDBJ databases">
        <title>Metagenome sequencing of chrysophaentin producing Chrysophaeum taylorii.</title>
        <authorList>
            <person name="Davison J."/>
            <person name="Bewley C."/>
        </authorList>
    </citation>
    <scope>NUCLEOTIDE SEQUENCE</scope>
    <source>
        <strain evidence="9">NIES-1699</strain>
    </source>
</reference>
<feature type="transmembrane region" description="Helical" evidence="7">
    <location>
        <begin position="161"/>
        <end position="180"/>
    </location>
</feature>
<comment type="caution">
    <text evidence="9">The sequence shown here is derived from an EMBL/GenBank/DDBJ whole genome shotgun (WGS) entry which is preliminary data.</text>
</comment>
<dbReference type="Proteomes" id="UP001230188">
    <property type="component" value="Unassembled WGS sequence"/>
</dbReference>
<keyword evidence="5 7" id="KW-1133">Transmembrane helix</keyword>
<dbReference type="PANTHER" id="PTHR43009:SF7">
    <property type="entry name" value="HOMOGENTISATE GERANYLGERANYLTRANSFERASE, CHLOROPLASTIC"/>
    <property type="match status" value="1"/>
</dbReference>
<gene>
    <name evidence="9" type="ORF">CTAYLR_002938</name>
</gene>
<dbReference type="GO" id="GO:0016020">
    <property type="term" value="C:membrane"/>
    <property type="evidence" value="ECO:0007669"/>
    <property type="project" value="UniProtKB-SubCell"/>
</dbReference>
<dbReference type="InterPro" id="IPR044878">
    <property type="entry name" value="UbiA_sf"/>
</dbReference>
<evidence type="ECO:0000256" key="5">
    <source>
        <dbReference type="ARBA" id="ARBA00022989"/>
    </source>
</evidence>
<evidence type="ECO:0000313" key="10">
    <source>
        <dbReference type="Proteomes" id="UP001230188"/>
    </source>
</evidence>
<name>A0AAD7UM04_9STRA</name>
<proteinExistence type="inferred from homology"/>
<feature type="chain" id="PRO_5042180216" evidence="8">
    <location>
        <begin position="18"/>
        <end position="363"/>
    </location>
</feature>
<protein>
    <submittedName>
        <fullName evidence="9">Uncharacterized protein</fullName>
    </submittedName>
</protein>
<feature type="signal peptide" evidence="8">
    <location>
        <begin position="1"/>
        <end position="17"/>
    </location>
</feature>
<dbReference type="Gene3D" id="1.10.357.140">
    <property type="entry name" value="UbiA prenyltransferase"/>
    <property type="match status" value="1"/>
</dbReference>
<dbReference type="GO" id="GO:0016765">
    <property type="term" value="F:transferase activity, transferring alkyl or aryl (other than methyl) groups"/>
    <property type="evidence" value="ECO:0007669"/>
    <property type="project" value="InterPro"/>
</dbReference>
<feature type="transmembrane region" description="Helical" evidence="7">
    <location>
        <begin position="232"/>
        <end position="251"/>
    </location>
</feature>
<keyword evidence="3" id="KW-0808">Transferase</keyword>
<comment type="similarity">
    <text evidence="2">Belongs to the UbiA prenyltransferase family.</text>
</comment>
<evidence type="ECO:0000256" key="7">
    <source>
        <dbReference type="SAM" id="Phobius"/>
    </source>
</evidence>
<evidence type="ECO:0000256" key="3">
    <source>
        <dbReference type="ARBA" id="ARBA00022679"/>
    </source>
</evidence>
<evidence type="ECO:0000256" key="6">
    <source>
        <dbReference type="ARBA" id="ARBA00023136"/>
    </source>
</evidence>
<feature type="transmembrane region" description="Helical" evidence="7">
    <location>
        <begin position="280"/>
        <end position="301"/>
    </location>
</feature>
<keyword evidence="4 7" id="KW-0812">Transmembrane</keyword>
<dbReference type="AlphaFoldDB" id="A0AAD7UM04"/>
<evidence type="ECO:0000256" key="4">
    <source>
        <dbReference type="ARBA" id="ARBA00022692"/>
    </source>
</evidence>
<feature type="transmembrane region" description="Helical" evidence="7">
    <location>
        <begin position="96"/>
        <end position="116"/>
    </location>
</feature>
<sequence length="363" mass="37746">MLLVVVAWLADARRGAAFAPPQGVVRAPSSRQPTGLLGAVVGEELEERRKQNIARLTWRFSRPHTLIGSIVAVPALHALAAPNAAAMCTPQFATSIFWSLVPAVLVNVFITGLNQLCDVEIDRINKPHLPVAAGDLSPARGAFICGACLVAAAATTAASPVFTPALAAVVGGSALVGAAYSAPPLRLKRWPLLAALSIVVIRGAMINACFFQHAAATAFDGTTFAPRSPRDAHLGLVVGFFGIFGVAIALMKDVPDTAGDARFKITTLSTRVGRPAVFKFAANLVVGLLAAASVAFGTAAIRAQTSPLATSRLVAALALAVLAKQAAVGAATVDAEAKAPVAAFYMDIWRMFYIAYCLLPFVR</sequence>
<keyword evidence="8" id="KW-0732">Signal</keyword>